<protein>
    <recommendedName>
        <fullName evidence="3">adenylate cyclase</fullName>
        <ecNumber evidence="3">4.6.1.1</ecNumber>
    </recommendedName>
</protein>
<dbReference type="GO" id="GO:0004016">
    <property type="term" value="F:adenylate cyclase activity"/>
    <property type="evidence" value="ECO:0007669"/>
    <property type="project" value="UniProtKB-EC"/>
</dbReference>
<keyword evidence="4" id="KW-0812">Transmembrane</keyword>
<organism evidence="13 14">
    <name type="scientific">Nematostella vectensis</name>
    <name type="common">Starlet sea anemone</name>
    <dbReference type="NCBI Taxonomy" id="45351"/>
    <lineage>
        <taxon>Eukaryota</taxon>
        <taxon>Metazoa</taxon>
        <taxon>Cnidaria</taxon>
        <taxon>Anthozoa</taxon>
        <taxon>Hexacorallia</taxon>
        <taxon>Actiniaria</taxon>
        <taxon>Edwardsiidae</taxon>
        <taxon>Nematostella</taxon>
    </lineage>
</organism>
<dbReference type="PANTHER" id="PTHR45627:SF8">
    <property type="entry name" value="ADENYLATE CYCLASE TYPE 9"/>
    <property type="match status" value="1"/>
</dbReference>
<evidence type="ECO:0000256" key="9">
    <source>
        <dbReference type="ARBA" id="ARBA00022989"/>
    </source>
</evidence>
<name>A7T9X8_NEMVE</name>
<gene>
    <name evidence="13" type="ORF">NEMVEDRAFT_v1g8401</name>
</gene>
<evidence type="ECO:0000256" key="6">
    <source>
        <dbReference type="ARBA" id="ARBA00022741"/>
    </source>
</evidence>
<dbReference type="GO" id="GO:0046872">
    <property type="term" value="F:metal ion binding"/>
    <property type="evidence" value="ECO:0007669"/>
    <property type="project" value="UniProtKB-KW"/>
</dbReference>
<feature type="non-terminal residue" evidence="13">
    <location>
        <position position="65"/>
    </location>
</feature>
<dbReference type="EMBL" id="DS473685">
    <property type="protein sequence ID" value="EDO27192.1"/>
    <property type="molecule type" value="Genomic_DNA"/>
</dbReference>
<dbReference type="PhylomeDB" id="A7T9X8"/>
<dbReference type="eggNOG" id="KOG3618">
    <property type="taxonomic scope" value="Eukaryota"/>
</dbReference>
<keyword evidence="8" id="KW-0460">Magnesium</keyword>
<dbReference type="GO" id="GO:0005524">
    <property type="term" value="F:ATP binding"/>
    <property type="evidence" value="ECO:0007669"/>
    <property type="project" value="UniProtKB-KW"/>
</dbReference>
<dbReference type="PROSITE" id="PS50125">
    <property type="entry name" value="GUANYLATE_CYCLASE_2"/>
    <property type="match status" value="1"/>
</dbReference>
<dbReference type="HOGENOM" id="CLU_001072_12_0_1"/>
<evidence type="ECO:0000256" key="1">
    <source>
        <dbReference type="ARBA" id="ARBA00001593"/>
    </source>
</evidence>
<keyword evidence="14" id="KW-1185">Reference proteome</keyword>
<keyword evidence="7" id="KW-0067">ATP-binding</keyword>
<dbReference type="InterPro" id="IPR001054">
    <property type="entry name" value="A/G_cyclase"/>
</dbReference>
<evidence type="ECO:0000256" key="8">
    <source>
        <dbReference type="ARBA" id="ARBA00022842"/>
    </source>
</evidence>
<proteinExistence type="predicted"/>
<dbReference type="GO" id="GO:0035556">
    <property type="term" value="P:intracellular signal transduction"/>
    <property type="evidence" value="ECO:0007669"/>
    <property type="project" value="InterPro"/>
</dbReference>
<keyword evidence="6" id="KW-0547">Nucleotide-binding</keyword>
<dbReference type="InParanoid" id="A7T9X8"/>
<dbReference type="PANTHER" id="PTHR45627">
    <property type="entry name" value="ADENYLATE CYCLASE TYPE 1"/>
    <property type="match status" value="1"/>
</dbReference>
<dbReference type="Pfam" id="PF00211">
    <property type="entry name" value="Guanylate_cyc"/>
    <property type="match status" value="1"/>
</dbReference>
<dbReference type="STRING" id="45351.A7T9X8"/>
<dbReference type="Gene3D" id="3.30.70.1230">
    <property type="entry name" value="Nucleotide cyclase"/>
    <property type="match status" value="1"/>
</dbReference>
<dbReference type="SUPFAM" id="SSF55073">
    <property type="entry name" value="Nucleotide cyclase"/>
    <property type="match status" value="1"/>
</dbReference>
<evidence type="ECO:0000256" key="2">
    <source>
        <dbReference type="ARBA" id="ARBA00004141"/>
    </source>
</evidence>
<dbReference type="EC" id="4.6.1.1" evidence="3"/>
<evidence type="ECO:0000256" key="10">
    <source>
        <dbReference type="ARBA" id="ARBA00023136"/>
    </source>
</evidence>
<dbReference type="AlphaFoldDB" id="A7T9X8"/>
<keyword evidence="10" id="KW-0472">Membrane</keyword>
<keyword evidence="11" id="KW-0456">Lyase</keyword>
<sequence>MFASIVNFSDFYEENFEGGKECIRVLNELVGDFDELLDNIEYMEVEKIKTVNGSTFMAGAGLNQE</sequence>
<reference evidence="13 14" key="1">
    <citation type="journal article" date="2007" name="Science">
        <title>Sea anemone genome reveals ancestral eumetazoan gene repertoire and genomic organization.</title>
        <authorList>
            <person name="Putnam N.H."/>
            <person name="Srivastava M."/>
            <person name="Hellsten U."/>
            <person name="Dirks B."/>
            <person name="Chapman J."/>
            <person name="Salamov A."/>
            <person name="Terry A."/>
            <person name="Shapiro H."/>
            <person name="Lindquist E."/>
            <person name="Kapitonov V.V."/>
            <person name="Jurka J."/>
            <person name="Genikhovich G."/>
            <person name="Grigoriev I.V."/>
            <person name="Lucas S.M."/>
            <person name="Steele R.E."/>
            <person name="Finnerty J.R."/>
            <person name="Technau U."/>
            <person name="Martindale M.Q."/>
            <person name="Rokhsar D.S."/>
        </authorList>
    </citation>
    <scope>NUCLEOTIDE SEQUENCE [LARGE SCALE GENOMIC DNA]</scope>
    <source>
        <strain evidence="14">CH2 X CH6</strain>
    </source>
</reference>
<evidence type="ECO:0000256" key="5">
    <source>
        <dbReference type="ARBA" id="ARBA00022723"/>
    </source>
</evidence>
<evidence type="ECO:0000256" key="3">
    <source>
        <dbReference type="ARBA" id="ARBA00012201"/>
    </source>
</evidence>
<dbReference type="Proteomes" id="UP000001593">
    <property type="component" value="Unassembled WGS sequence"/>
</dbReference>
<dbReference type="GO" id="GO:0009190">
    <property type="term" value="P:cyclic nucleotide biosynthetic process"/>
    <property type="evidence" value="ECO:0007669"/>
    <property type="project" value="InterPro"/>
</dbReference>
<evidence type="ECO:0000313" key="13">
    <source>
        <dbReference type="EMBL" id="EDO27192.1"/>
    </source>
</evidence>
<evidence type="ECO:0000313" key="14">
    <source>
        <dbReference type="Proteomes" id="UP000001593"/>
    </source>
</evidence>
<comment type="subcellular location">
    <subcellularLocation>
        <location evidence="2">Membrane</location>
        <topology evidence="2">Multi-pass membrane protein</topology>
    </subcellularLocation>
</comment>
<dbReference type="FunFam" id="3.30.70.1230:FF:000135">
    <property type="entry name" value="Predicted protein"/>
    <property type="match status" value="1"/>
</dbReference>
<keyword evidence="9" id="KW-1133">Transmembrane helix</keyword>
<evidence type="ECO:0000256" key="11">
    <source>
        <dbReference type="ARBA" id="ARBA00023239"/>
    </source>
</evidence>
<keyword evidence="5" id="KW-0479">Metal-binding</keyword>
<feature type="domain" description="Guanylate cyclase" evidence="12">
    <location>
        <begin position="1"/>
        <end position="65"/>
    </location>
</feature>
<evidence type="ECO:0000256" key="4">
    <source>
        <dbReference type="ARBA" id="ARBA00022692"/>
    </source>
</evidence>
<dbReference type="GO" id="GO:0016020">
    <property type="term" value="C:membrane"/>
    <property type="evidence" value="ECO:0007669"/>
    <property type="project" value="UniProtKB-SubCell"/>
</dbReference>
<accession>A7T9X8</accession>
<dbReference type="InterPro" id="IPR029787">
    <property type="entry name" value="Nucleotide_cyclase"/>
</dbReference>
<evidence type="ECO:0000259" key="12">
    <source>
        <dbReference type="PROSITE" id="PS50125"/>
    </source>
</evidence>
<comment type="catalytic activity">
    <reaction evidence="1">
        <text>ATP = 3',5'-cyclic AMP + diphosphate</text>
        <dbReference type="Rhea" id="RHEA:15389"/>
        <dbReference type="ChEBI" id="CHEBI:30616"/>
        <dbReference type="ChEBI" id="CHEBI:33019"/>
        <dbReference type="ChEBI" id="CHEBI:58165"/>
        <dbReference type="EC" id="4.6.1.1"/>
    </reaction>
</comment>
<evidence type="ECO:0000256" key="7">
    <source>
        <dbReference type="ARBA" id="ARBA00022840"/>
    </source>
</evidence>